<dbReference type="AlphaFoldDB" id="A0A7W7JZ78"/>
<keyword evidence="3" id="KW-1185">Reference proteome</keyword>
<accession>A0A7W7JZ78</accession>
<feature type="signal peptide" evidence="1">
    <location>
        <begin position="1"/>
        <end position="24"/>
    </location>
</feature>
<evidence type="ECO:0008006" key="4">
    <source>
        <dbReference type="Google" id="ProtNLM"/>
    </source>
</evidence>
<dbReference type="EMBL" id="JACHLN010000001">
    <property type="protein sequence ID" value="MBB4838091.1"/>
    <property type="molecule type" value="Genomic_DNA"/>
</dbReference>
<protein>
    <recommendedName>
        <fullName evidence="4">DUF4189 domain-containing protein</fullName>
    </recommendedName>
</protein>
<gene>
    <name evidence="2" type="ORF">HNP52_001142</name>
</gene>
<dbReference type="RefSeq" id="WP_184163682.1">
    <property type="nucleotide sequence ID" value="NZ_JACHLN010000001.1"/>
</dbReference>
<feature type="chain" id="PRO_5030597434" description="DUF4189 domain-containing protein" evidence="1">
    <location>
        <begin position="25"/>
        <end position="135"/>
    </location>
</feature>
<evidence type="ECO:0000313" key="2">
    <source>
        <dbReference type="EMBL" id="MBB4838091.1"/>
    </source>
</evidence>
<reference evidence="2 3" key="1">
    <citation type="submission" date="2020-08" db="EMBL/GenBank/DDBJ databases">
        <title>Functional genomics of gut bacteria from endangered species of beetles.</title>
        <authorList>
            <person name="Carlos-Shanley C."/>
        </authorList>
    </citation>
    <scope>NUCLEOTIDE SEQUENCE [LARGE SCALE GENOMIC DNA]</scope>
    <source>
        <strain evidence="2 3">S00224</strain>
    </source>
</reference>
<keyword evidence="1" id="KW-0732">Signal</keyword>
<organism evidence="2 3">
    <name type="scientific">Sphingomonas kyeonggiensis</name>
    <dbReference type="NCBI Taxonomy" id="1268553"/>
    <lineage>
        <taxon>Bacteria</taxon>
        <taxon>Pseudomonadati</taxon>
        <taxon>Pseudomonadota</taxon>
        <taxon>Alphaproteobacteria</taxon>
        <taxon>Sphingomonadales</taxon>
        <taxon>Sphingomonadaceae</taxon>
        <taxon>Sphingomonas</taxon>
    </lineage>
</organism>
<comment type="caution">
    <text evidence="2">The sequence shown here is derived from an EMBL/GenBank/DDBJ whole genome shotgun (WGS) entry which is preliminary data.</text>
</comment>
<dbReference type="Proteomes" id="UP000575241">
    <property type="component" value="Unassembled WGS sequence"/>
</dbReference>
<proteinExistence type="predicted"/>
<evidence type="ECO:0000256" key="1">
    <source>
        <dbReference type="SAM" id="SignalP"/>
    </source>
</evidence>
<evidence type="ECO:0000313" key="3">
    <source>
        <dbReference type="Proteomes" id="UP000575241"/>
    </source>
</evidence>
<sequence>MLNRILIAGALAAVPMLMPAAAHAQSSAQNSVLIIYGNDKCPTNSNGEEIVVCKRLDEAERFRIPSNLRDQGGPPQKTESWAVRSQDAVTAGNFGTGSCTSVGANGSTGCFVKRATAARAETRARRKAEQNLPLP</sequence>
<name>A0A7W7JZ78_9SPHN</name>